<evidence type="ECO:0000313" key="2">
    <source>
        <dbReference type="Proteomes" id="UP000503129"/>
    </source>
</evidence>
<organism evidence="1 2">
    <name type="scientific">Brasilonema sennae CENA114</name>
    <dbReference type="NCBI Taxonomy" id="415709"/>
    <lineage>
        <taxon>Bacteria</taxon>
        <taxon>Bacillati</taxon>
        <taxon>Cyanobacteriota</taxon>
        <taxon>Cyanophyceae</taxon>
        <taxon>Nostocales</taxon>
        <taxon>Scytonemataceae</taxon>
        <taxon>Brasilonema</taxon>
        <taxon>Bromeliae group (in: Brasilonema)</taxon>
    </lineage>
</organism>
<protein>
    <submittedName>
        <fullName evidence="1">Uncharacterized protein</fullName>
    </submittedName>
</protein>
<reference evidence="1 2" key="1">
    <citation type="submission" date="2018-06" db="EMBL/GenBank/DDBJ databases">
        <title>Comparative genomics of Brasilonema spp. strains.</title>
        <authorList>
            <person name="Alvarenga D.O."/>
            <person name="Fiore M.F."/>
            <person name="Varani A.M."/>
        </authorList>
    </citation>
    <scope>NUCLEOTIDE SEQUENCE [LARGE SCALE GENOMIC DNA]</scope>
    <source>
        <strain evidence="1 2">CENA114</strain>
    </source>
</reference>
<name>A0A856MES0_9CYAN</name>
<proteinExistence type="predicted"/>
<gene>
    <name evidence="1" type="ORF">DP114_05680</name>
</gene>
<keyword evidence="2" id="KW-1185">Reference proteome</keyword>
<dbReference type="RefSeq" id="WP_169267699.1">
    <property type="nucleotide sequence ID" value="NZ_CAWOXK010000001.1"/>
</dbReference>
<dbReference type="AlphaFoldDB" id="A0A856MES0"/>
<evidence type="ECO:0000313" key="1">
    <source>
        <dbReference type="EMBL" id="QDL07456.1"/>
    </source>
</evidence>
<dbReference type="EMBL" id="CP030118">
    <property type="protein sequence ID" value="QDL07456.1"/>
    <property type="molecule type" value="Genomic_DNA"/>
</dbReference>
<dbReference type="KEGG" id="bsen:DP114_05680"/>
<accession>A0A856MES0</accession>
<dbReference type="Proteomes" id="UP000503129">
    <property type="component" value="Chromosome"/>
</dbReference>
<sequence length="164" mass="19360">MPIPIFAQVLLAVLFVGTVATALIFWNQILDWANKTLFPWIKKNLPWLANDVINAFVALDKVLTPMRIRIKEAWKKLREYLLKILVQFEQNTRNDWVKRITYWAIRNLESNEPEVARVVEEQIVDFDSLPPDVREEFLRRSNISQDVNVTQLRDRELELAPMTN</sequence>